<gene>
    <name evidence="2" type="ORF">GCM10007173_01710</name>
</gene>
<accession>A0ABQ2D9L0</accession>
<dbReference type="InterPro" id="IPR036390">
    <property type="entry name" value="WH_DNA-bd_sf"/>
</dbReference>
<dbReference type="SUPFAM" id="SSF46785">
    <property type="entry name" value="Winged helix' DNA-binding domain"/>
    <property type="match status" value="1"/>
</dbReference>
<dbReference type="PANTHER" id="PTHR18964">
    <property type="entry name" value="ROK (REPRESSOR, ORF, KINASE) FAMILY"/>
    <property type="match status" value="1"/>
</dbReference>
<dbReference type="RefSeq" id="WP_096255756.1">
    <property type="nucleotide sequence ID" value="NZ_BMKX01000001.1"/>
</dbReference>
<protein>
    <recommendedName>
        <fullName evidence="4">ROK family transcriptional regulator</fullName>
    </recommendedName>
</protein>
<comment type="similarity">
    <text evidence="1">Belongs to the ROK (NagC/XylR) family.</text>
</comment>
<keyword evidence="3" id="KW-1185">Reference proteome</keyword>
<dbReference type="SUPFAM" id="SSF53067">
    <property type="entry name" value="Actin-like ATPase domain"/>
    <property type="match status" value="1"/>
</dbReference>
<dbReference type="Gene3D" id="3.30.420.40">
    <property type="match status" value="3"/>
</dbReference>
<proteinExistence type="inferred from homology"/>
<organism evidence="2 3">
    <name type="scientific">Glutamicibacter ardleyensis</name>
    <dbReference type="NCBI Taxonomy" id="225894"/>
    <lineage>
        <taxon>Bacteria</taxon>
        <taxon>Bacillati</taxon>
        <taxon>Actinomycetota</taxon>
        <taxon>Actinomycetes</taxon>
        <taxon>Micrococcales</taxon>
        <taxon>Micrococcaceae</taxon>
        <taxon>Glutamicibacter</taxon>
    </lineage>
</organism>
<evidence type="ECO:0008006" key="4">
    <source>
        <dbReference type="Google" id="ProtNLM"/>
    </source>
</evidence>
<dbReference type="InterPro" id="IPR043129">
    <property type="entry name" value="ATPase_NBD"/>
</dbReference>
<dbReference type="InterPro" id="IPR036388">
    <property type="entry name" value="WH-like_DNA-bd_sf"/>
</dbReference>
<evidence type="ECO:0000313" key="3">
    <source>
        <dbReference type="Proteomes" id="UP000606115"/>
    </source>
</evidence>
<dbReference type="Proteomes" id="UP000606115">
    <property type="component" value="Unassembled WGS sequence"/>
</dbReference>
<evidence type="ECO:0000313" key="2">
    <source>
        <dbReference type="EMBL" id="GGJ46790.1"/>
    </source>
</evidence>
<name>A0ABQ2D9L0_9MICC</name>
<dbReference type="InterPro" id="IPR011991">
    <property type="entry name" value="ArsR-like_HTH"/>
</dbReference>
<evidence type="ECO:0000256" key="1">
    <source>
        <dbReference type="ARBA" id="ARBA00006479"/>
    </source>
</evidence>
<comment type="caution">
    <text evidence="2">The sequence shown here is derived from an EMBL/GenBank/DDBJ whole genome shotgun (WGS) entry which is preliminary data.</text>
</comment>
<dbReference type="CDD" id="cd00090">
    <property type="entry name" value="HTH_ARSR"/>
    <property type="match status" value="1"/>
</dbReference>
<dbReference type="GeneID" id="303302589"/>
<dbReference type="InterPro" id="IPR000600">
    <property type="entry name" value="ROK"/>
</dbReference>
<dbReference type="Pfam" id="PF00480">
    <property type="entry name" value="ROK"/>
    <property type="match status" value="1"/>
</dbReference>
<dbReference type="EMBL" id="BMKX01000001">
    <property type="protein sequence ID" value="GGJ46790.1"/>
    <property type="molecule type" value="Genomic_DNA"/>
</dbReference>
<dbReference type="PANTHER" id="PTHR18964:SF149">
    <property type="entry name" value="BIFUNCTIONAL UDP-N-ACETYLGLUCOSAMINE 2-EPIMERASE_N-ACETYLMANNOSAMINE KINASE"/>
    <property type="match status" value="1"/>
</dbReference>
<dbReference type="Gene3D" id="1.10.10.10">
    <property type="entry name" value="Winged helix-like DNA-binding domain superfamily/Winged helix DNA-binding domain"/>
    <property type="match status" value="1"/>
</dbReference>
<sequence length="383" mass="39731">MKLPAPTVGPRALATLTDRQIFDYLCLNQPATRTQISTALGLSKPTASQGISRLQENGLVSPVEVMPGADAAVRRGRAPESYGINQGYGHLLGLSLEAGTLLGRTTDLAGHIVAQGHRVVPTEASADQVQQLAGSMVEELTAASSGRTLGAALSQSSPVLRVGVDATALPTPVYPGSSASLAPVVQELTGAPAVLDNDVNWMAVAQVRHDQPLADSSLMLLYVGPGIGTALVIDGTVHRGASGTAGELNGLRLGDQTFLQRLAAAGLTEDGSSKVDYARLAKLLAAGGPTDPLVESFTLVLAEVLGNLLAFFDPQRLVLCGPLAHFEAFTHSLNQALASRMGANSSVVEVSELGEDAALRGALFGARAQYLARLWSNYRIDGA</sequence>
<dbReference type="Pfam" id="PF13412">
    <property type="entry name" value="HTH_24"/>
    <property type="match status" value="1"/>
</dbReference>
<reference evidence="3" key="1">
    <citation type="journal article" date="2019" name="Int. J. Syst. Evol. Microbiol.">
        <title>The Global Catalogue of Microorganisms (GCM) 10K type strain sequencing project: providing services to taxonomists for standard genome sequencing and annotation.</title>
        <authorList>
            <consortium name="The Broad Institute Genomics Platform"/>
            <consortium name="The Broad Institute Genome Sequencing Center for Infectious Disease"/>
            <person name="Wu L."/>
            <person name="Ma J."/>
        </authorList>
    </citation>
    <scope>NUCLEOTIDE SEQUENCE [LARGE SCALE GENOMIC DNA]</scope>
    <source>
        <strain evidence="3">CGMCC 1.3685</strain>
    </source>
</reference>